<evidence type="ECO:0000313" key="2">
    <source>
        <dbReference type="Proteomes" id="UP001207468"/>
    </source>
</evidence>
<keyword evidence="2" id="KW-1185">Reference proteome</keyword>
<evidence type="ECO:0000313" key="1">
    <source>
        <dbReference type="EMBL" id="KAI9509884.1"/>
    </source>
</evidence>
<name>A0ACC0UDS2_9AGAM</name>
<protein>
    <submittedName>
        <fullName evidence="1">Uncharacterized protein</fullName>
    </submittedName>
</protein>
<proteinExistence type="predicted"/>
<dbReference type="Proteomes" id="UP001207468">
    <property type="component" value="Unassembled WGS sequence"/>
</dbReference>
<dbReference type="EMBL" id="JAGFNK010000054">
    <property type="protein sequence ID" value="KAI9509884.1"/>
    <property type="molecule type" value="Genomic_DNA"/>
</dbReference>
<gene>
    <name evidence="1" type="ORF">F5148DRAFT_1184332</name>
</gene>
<accession>A0ACC0UDS2</accession>
<sequence>MRFTLILSVALGVSASALPRFASEQDLGLHARKNGGKGKNSTKVAANNAAQTSLKLDPRVISKSFEQDGSANATKGQVASLTSSNNFINFCLTVNKPLTNGQQIKGGSCNTAPMGVIAPSTNMPSSKFVSPENLSAVKANTSFEIKMAVKHLETGHFTNAESTYFAAPQQLNGKGDIIGHTHFVIEQLNSITSKTPSNPSKFAFFKGVNTAADAQGNVAVNVSGGLPPGVYKLSSINTSANHAPVLVAVAQHGHLDDQVYFFVTDDGKRPAKIV</sequence>
<reference evidence="1" key="1">
    <citation type="submission" date="2021-03" db="EMBL/GenBank/DDBJ databases">
        <title>Evolutionary priming and transition to the ectomycorrhizal habit in an iconic lineage of mushroom-forming fungi: is preadaptation a requirement?</title>
        <authorList>
            <consortium name="DOE Joint Genome Institute"/>
            <person name="Looney B.P."/>
            <person name="Miyauchi S."/>
            <person name="Morin E."/>
            <person name="Drula E."/>
            <person name="Courty P.E."/>
            <person name="Chicoki N."/>
            <person name="Fauchery L."/>
            <person name="Kohler A."/>
            <person name="Kuo A."/>
            <person name="LaButti K."/>
            <person name="Pangilinan J."/>
            <person name="Lipzen A."/>
            <person name="Riley R."/>
            <person name="Andreopoulos W."/>
            <person name="He G."/>
            <person name="Johnson J."/>
            <person name="Barry K.W."/>
            <person name="Grigoriev I.V."/>
            <person name="Nagy L."/>
            <person name="Hibbett D."/>
            <person name="Henrissat B."/>
            <person name="Matheny P.B."/>
            <person name="Labbe J."/>
            <person name="Martin A.F."/>
        </authorList>
    </citation>
    <scope>NUCLEOTIDE SEQUENCE</scope>
    <source>
        <strain evidence="1">BPL698</strain>
    </source>
</reference>
<comment type="caution">
    <text evidence="1">The sequence shown here is derived from an EMBL/GenBank/DDBJ whole genome shotgun (WGS) entry which is preliminary data.</text>
</comment>
<organism evidence="1 2">
    <name type="scientific">Russula earlei</name>
    <dbReference type="NCBI Taxonomy" id="71964"/>
    <lineage>
        <taxon>Eukaryota</taxon>
        <taxon>Fungi</taxon>
        <taxon>Dikarya</taxon>
        <taxon>Basidiomycota</taxon>
        <taxon>Agaricomycotina</taxon>
        <taxon>Agaricomycetes</taxon>
        <taxon>Russulales</taxon>
        <taxon>Russulaceae</taxon>
        <taxon>Russula</taxon>
    </lineage>
</organism>